<dbReference type="WBParaSite" id="nRc.2.0.1.t11810-RA">
    <property type="protein sequence ID" value="nRc.2.0.1.t11810-RA"/>
    <property type="gene ID" value="nRc.2.0.1.g11810"/>
</dbReference>
<reference evidence="3" key="1">
    <citation type="submission" date="2022-11" db="UniProtKB">
        <authorList>
            <consortium name="WormBaseParasite"/>
        </authorList>
    </citation>
    <scope>IDENTIFICATION</scope>
</reference>
<evidence type="ECO:0000313" key="2">
    <source>
        <dbReference type="Proteomes" id="UP000887565"/>
    </source>
</evidence>
<sequence>MQLFLFNTIMFENVRKTPCKSYKATIFNIMVANSHSKTISFGNQFRHDKSDIMRIKGHLYLPFWIERNGRRIQSTQRYRTKAKFFFSFGLVGGYRLPFLENCSYPFRSIVDFQAERFKLLTIHSVPSKGKNQTKPNNSKKSHRNPDSPSANNGIIKGKKGEIQSIDPVKWNRSFISEKCTEKNRVNDFDKQWPPPNPTSYTIVGVPIHPNSTPIDVEAATQRHLQTLQADCKYNNFNADTNLAYMLAQNSYSQDTKKRLFLSHTTTLDVYVNIMQAAESAESSFATIHKDSKDVHAVRNNSHRHSNRYLNRGRDQSLNLSKHPQSPTSFNNTEIAGLRGQFTATIEYNGLRAKVTLLVLDTIKVATWGTDTIEALQLVIDVAT</sequence>
<protein>
    <submittedName>
        <fullName evidence="3">Uncharacterized protein</fullName>
    </submittedName>
</protein>
<evidence type="ECO:0000256" key="1">
    <source>
        <dbReference type="SAM" id="MobiDB-lite"/>
    </source>
</evidence>
<feature type="compositionally biased region" description="Polar residues" evidence="1">
    <location>
        <begin position="315"/>
        <end position="331"/>
    </location>
</feature>
<evidence type="ECO:0000313" key="3">
    <source>
        <dbReference type="WBParaSite" id="nRc.2.0.1.t11810-RA"/>
    </source>
</evidence>
<organism evidence="2 3">
    <name type="scientific">Romanomermis culicivorax</name>
    <name type="common">Nematode worm</name>
    <dbReference type="NCBI Taxonomy" id="13658"/>
    <lineage>
        <taxon>Eukaryota</taxon>
        <taxon>Metazoa</taxon>
        <taxon>Ecdysozoa</taxon>
        <taxon>Nematoda</taxon>
        <taxon>Enoplea</taxon>
        <taxon>Dorylaimia</taxon>
        <taxon>Mermithida</taxon>
        <taxon>Mermithoidea</taxon>
        <taxon>Mermithidae</taxon>
        <taxon>Romanomermis</taxon>
    </lineage>
</organism>
<name>A0A915ICA4_ROMCU</name>
<proteinExistence type="predicted"/>
<accession>A0A915ICA4</accession>
<feature type="region of interest" description="Disordered" evidence="1">
    <location>
        <begin position="298"/>
        <end position="331"/>
    </location>
</feature>
<keyword evidence="2" id="KW-1185">Reference proteome</keyword>
<feature type="region of interest" description="Disordered" evidence="1">
    <location>
        <begin position="125"/>
        <end position="158"/>
    </location>
</feature>
<dbReference type="AlphaFoldDB" id="A0A915ICA4"/>
<dbReference type="Proteomes" id="UP000887565">
    <property type="component" value="Unplaced"/>
</dbReference>